<dbReference type="EMBL" id="LXQA010106768">
    <property type="protein sequence ID" value="MCI17720.1"/>
    <property type="molecule type" value="Genomic_DNA"/>
</dbReference>
<dbReference type="AlphaFoldDB" id="A0A392Q1Y3"/>
<feature type="non-terminal residue" evidence="1">
    <location>
        <position position="1"/>
    </location>
</feature>
<proteinExistence type="predicted"/>
<dbReference type="Proteomes" id="UP000265520">
    <property type="component" value="Unassembled WGS sequence"/>
</dbReference>
<reference evidence="1 2" key="1">
    <citation type="journal article" date="2018" name="Front. Plant Sci.">
        <title>Red Clover (Trifolium pratense) and Zigzag Clover (T. medium) - A Picture of Genomic Similarities and Differences.</title>
        <authorList>
            <person name="Dluhosova J."/>
            <person name="Istvanek J."/>
            <person name="Nedelnik J."/>
            <person name="Repkova J."/>
        </authorList>
    </citation>
    <scope>NUCLEOTIDE SEQUENCE [LARGE SCALE GENOMIC DNA]</scope>
    <source>
        <strain evidence="2">cv. 10/8</strain>
        <tissue evidence="1">Leaf</tissue>
    </source>
</reference>
<name>A0A392Q1Y3_9FABA</name>
<keyword evidence="2" id="KW-1185">Reference proteome</keyword>
<accession>A0A392Q1Y3</accession>
<protein>
    <submittedName>
        <fullName evidence="1">Uncharacterized protein</fullName>
    </submittedName>
</protein>
<comment type="caution">
    <text evidence="1">The sequence shown here is derived from an EMBL/GenBank/DDBJ whole genome shotgun (WGS) entry which is preliminary data.</text>
</comment>
<evidence type="ECO:0000313" key="2">
    <source>
        <dbReference type="Proteomes" id="UP000265520"/>
    </source>
</evidence>
<organism evidence="1 2">
    <name type="scientific">Trifolium medium</name>
    <dbReference type="NCBI Taxonomy" id="97028"/>
    <lineage>
        <taxon>Eukaryota</taxon>
        <taxon>Viridiplantae</taxon>
        <taxon>Streptophyta</taxon>
        <taxon>Embryophyta</taxon>
        <taxon>Tracheophyta</taxon>
        <taxon>Spermatophyta</taxon>
        <taxon>Magnoliopsida</taxon>
        <taxon>eudicotyledons</taxon>
        <taxon>Gunneridae</taxon>
        <taxon>Pentapetalae</taxon>
        <taxon>rosids</taxon>
        <taxon>fabids</taxon>
        <taxon>Fabales</taxon>
        <taxon>Fabaceae</taxon>
        <taxon>Papilionoideae</taxon>
        <taxon>50 kb inversion clade</taxon>
        <taxon>NPAAA clade</taxon>
        <taxon>Hologalegina</taxon>
        <taxon>IRL clade</taxon>
        <taxon>Trifolieae</taxon>
        <taxon>Trifolium</taxon>
    </lineage>
</organism>
<evidence type="ECO:0000313" key="1">
    <source>
        <dbReference type="EMBL" id="MCI17720.1"/>
    </source>
</evidence>
<sequence length="142" mass="16390">GKHPSLLIAFIQQGEPSLIKPKRVLSCGRDRRERGRDHDRTRGDWTLVLQVFKDRIQLIIRIQLAVWFHKRYSLYAVDLDPIPDAPGKGGISMSNQDRSISEQNGFEPGLPLRFFTPVDKRLLQSLYLSCGRLQLKDSFLFK</sequence>